<protein>
    <submittedName>
        <fullName evidence="1">Uncharacterized protein</fullName>
    </submittedName>
</protein>
<name>A0A0E9PFI7_ANGAN</name>
<evidence type="ECO:0000313" key="1">
    <source>
        <dbReference type="EMBL" id="JAH03047.1"/>
    </source>
</evidence>
<dbReference type="AlphaFoldDB" id="A0A0E9PFI7"/>
<proteinExistence type="predicted"/>
<accession>A0A0E9PFI7</accession>
<dbReference type="EMBL" id="GBXM01105530">
    <property type="protein sequence ID" value="JAH03047.1"/>
    <property type="molecule type" value="Transcribed_RNA"/>
</dbReference>
<sequence>MYFPFLVFRNYSQILYYSYKLFLLRSVIYNHCFKS</sequence>
<reference evidence="1" key="1">
    <citation type="submission" date="2014-11" db="EMBL/GenBank/DDBJ databases">
        <authorList>
            <person name="Amaro Gonzalez C."/>
        </authorList>
    </citation>
    <scope>NUCLEOTIDE SEQUENCE</scope>
</reference>
<reference evidence="1" key="2">
    <citation type="journal article" date="2015" name="Fish Shellfish Immunol.">
        <title>Early steps in the European eel (Anguilla anguilla)-Vibrio vulnificus interaction in the gills: Role of the RtxA13 toxin.</title>
        <authorList>
            <person name="Callol A."/>
            <person name="Pajuelo D."/>
            <person name="Ebbesson L."/>
            <person name="Teles M."/>
            <person name="MacKenzie S."/>
            <person name="Amaro C."/>
        </authorList>
    </citation>
    <scope>NUCLEOTIDE SEQUENCE</scope>
</reference>
<organism evidence="1">
    <name type="scientific">Anguilla anguilla</name>
    <name type="common">European freshwater eel</name>
    <name type="synonym">Muraena anguilla</name>
    <dbReference type="NCBI Taxonomy" id="7936"/>
    <lineage>
        <taxon>Eukaryota</taxon>
        <taxon>Metazoa</taxon>
        <taxon>Chordata</taxon>
        <taxon>Craniata</taxon>
        <taxon>Vertebrata</taxon>
        <taxon>Euteleostomi</taxon>
        <taxon>Actinopterygii</taxon>
        <taxon>Neopterygii</taxon>
        <taxon>Teleostei</taxon>
        <taxon>Anguilliformes</taxon>
        <taxon>Anguillidae</taxon>
        <taxon>Anguilla</taxon>
    </lineage>
</organism>